<accession>A0A9P5ARY5</accession>
<proteinExistence type="predicted"/>
<organism evidence="2 3">
    <name type="scientific">Fusarium beomiforme</name>
    <dbReference type="NCBI Taxonomy" id="44412"/>
    <lineage>
        <taxon>Eukaryota</taxon>
        <taxon>Fungi</taxon>
        <taxon>Dikarya</taxon>
        <taxon>Ascomycota</taxon>
        <taxon>Pezizomycotina</taxon>
        <taxon>Sordariomycetes</taxon>
        <taxon>Hypocreomycetidae</taxon>
        <taxon>Hypocreales</taxon>
        <taxon>Nectriaceae</taxon>
        <taxon>Fusarium</taxon>
        <taxon>Fusarium burgessii species complex</taxon>
    </lineage>
</organism>
<name>A0A9P5ARY5_9HYPO</name>
<dbReference type="EMBL" id="PVQB02000088">
    <property type="protein sequence ID" value="KAF4343547.1"/>
    <property type="molecule type" value="Genomic_DNA"/>
</dbReference>
<evidence type="ECO:0000313" key="3">
    <source>
        <dbReference type="Proteomes" id="UP000730481"/>
    </source>
</evidence>
<sequence>MASVDISPLHEELIKLYREYRDTKSIDSKAEFFSEECHQICRADPDYAAKDRGTILRFLRESGEVFARIYSEAGWDISEMDPGSVKSFYTMRPLEGAERDDFATMRELAPAGFASLEEVRDKAKAEKWEGLRVNMWTEDSQGRGILVKVQYWWRKESEGKDGGEWKQILHDIMFLGPVDGTERDGGGILVQEGF</sequence>
<comment type="caution">
    <text evidence="2">The sequence shown here is derived from an EMBL/GenBank/DDBJ whole genome shotgun (WGS) entry which is preliminary data.</text>
</comment>
<feature type="domain" description="SnoaL-like" evidence="1">
    <location>
        <begin position="7"/>
        <end position="182"/>
    </location>
</feature>
<evidence type="ECO:0000259" key="1">
    <source>
        <dbReference type="Pfam" id="PF26528"/>
    </source>
</evidence>
<protein>
    <recommendedName>
        <fullName evidence="1">SnoaL-like domain-containing protein</fullName>
    </recommendedName>
</protein>
<keyword evidence="3" id="KW-1185">Reference proteome</keyword>
<gene>
    <name evidence="2" type="ORF">FBEOM_2456</name>
</gene>
<evidence type="ECO:0000313" key="2">
    <source>
        <dbReference type="EMBL" id="KAF4343547.1"/>
    </source>
</evidence>
<reference evidence="2" key="1">
    <citation type="journal article" date="2017" name="Mycologia">
        <title>Fusarium algeriense, sp. nov., a novel toxigenic crown rot pathogen of durum wheat from Algeria is nested in the Fusarium burgessii species complex.</title>
        <authorList>
            <person name="Laraba I."/>
            <person name="Keddad A."/>
            <person name="Boureghda H."/>
            <person name="Abdallah N."/>
            <person name="Vaughan M.M."/>
            <person name="Proctor R.H."/>
            <person name="Busman M."/>
            <person name="O'Donnell K."/>
        </authorList>
    </citation>
    <scope>NUCLEOTIDE SEQUENCE</scope>
    <source>
        <strain evidence="2">NRRL 25174</strain>
    </source>
</reference>
<dbReference type="AlphaFoldDB" id="A0A9P5ARY5"/>
<dbReference type="OrthoDB" id="5396546at2759"/>
<dbReference type="Proteomes" id="UP000730481">
    <property type="component" value="Unassembled WGS sequence"/>
</dbReference>
<dbReference type="Pfam" id="PF26528">
    <property type="entry name" value="SnoaL_6"/>
    <property type="match status" value="1"/>
</dbReference>
<dbReference type="InterPro" id="IPR058931">
    <property type="entry name" value="SnoaL_6"/>
</dbReference>
<reference evidence="2" key="2">
    <citation type="submission" date="2020-02" db="EMBL/GenBank/DDBJ databases">
        <title>Identification and distribution of gene clusters putatively required for synthesis of sphingolipid metabolism inhibitors in phylogenetically diverse species of the filamentous fungus Fusarium.</title>
        <authorList>
            <person name="Kim H.-S."/>
            <person name="Busman M."/>
            <person name="Brown D.W."/>
            <person name="Divon H."/>
            <person name="Uhlig S."/>
            <person name="Proctor R.H."/>
        </authorList>
    </citation>
    <scope>NUCLEOTIDE SEQUENCE</scope>
    <source>
        <strain evidence="2">NRRL 25174</strain>
    </source>
</reference>